<evidence type="ECO:0000256" key="1">
    <source>
        <dbReference type="SAM" id="Phobius"/>
    </source>
</evidence>
<feature type="transmembrane region" description="Helical" evidence="1">
    <location>
        <begin position="370"/>
        <end position="389"/>
    </location>
</feature>
<sequence length="521" mass="53347">MVAHLIRLKLLLLRNSLRRSPWQLVGLILGGLYGLGMLGLLIVGVFVLTSAEPALSAVTGVIAGSLAVAGWALLPVFLAGADMTLDPARFTTYAVPLRQLLAGLAIGGLIGLPGLLTLLAALGWGLSWWQEPAAAAAGVVFALVAVLTCVALSRVVVTAATSLTGNRRYRDITALVAIVPLMLIGPAVALIPEELEGWGPFLERLAGYLAWTPLGAAWAVPADLALGSPGTAALRGLLALAFLAAALQAWKLLLSRALVTPGHQASAKRTAGRLGFFDRFPATPAGAVAARALTYWFRDPRYGASLLMVPLLAVVLVAAGGNSGPGMLLVLGPLVGFLLGISLAADVAFDNTAFALHLAAGVRGRDDRAGRVLAAATFSVPLTVVAAVLPPLVVGGAPSPAVLGISMALLLCGFGLSSVVSARFTYNVPLPGESPFKTPPGSAGRSLLVNTGSMAALIILCLPALVPAVAALVTGSQVWSWTALALGVGWGIAVMVMGIRIGGTWVDRRGPELLAQVAVHK</sequence>
<proteinExistence type="predicted"/>
<feature type="transmembrane region" description="Helical" evidence="1">
    <location>
        <begin position="478"/>
        <end position="499"/>
    </location>
</feature>
<feature type="transmembrane region" description="Helical" evidence="1">
    <location>
        <begin position="54"/>
        <end position="79"/>
    </location>
</feature>
<feature type="transmembrane region" description="Helical" evidence="1">
    <location>
        <begin position="100"/>
        <end position="122"/>
    </location>
</feature>
<name>A0A078MQH1_9MICC</name>
<feature type="transmembrane region" description="Helical" evidence="1">
    <location>
        <begin position="134"/>
        <end position="160"/>
    </location>
</feature>
<protein>
    <submittedName>
        <fullName evidence="2">Uncharacterized protein</fullName>
    </submittedName>
</protein>
<keyword evidence="1" id="KW-0812">Transmembrane</keyword>
<accession>A0A078MQH1</accession>
<feature type="transmembrane region" description="Helical" evidence="1">
    <location>
        <begin position="447"/>
        <end position="472"/>
    </location>
</feature>
<evidence type="ECO:0000313" key="2">
    <source>
        <dbReference type="EMBL" id="CEA08544.1"/>
    </source>
</evidence>
<feature type="transmembrane region" description="Helical" evidence="1">
    <location>
        <begin position="302"/>
        <end position="321"/>
    </location>
</feature>
<feature type="transmembrane region" description="Helical" evidence="1">
    <location>
        <begin position="21"/>
        <end position="48"/>
    </location>
</feature>
<gene>
    <name evidence="2" type="ORF">BN1051_01898</name>
</gene>
<dbReference type="PATRIC" id="fig|1461584.3.peg.1873"/>
<dbReference type="AlphaFoldDB" id="A0A078MQH1"/>
<feature type="transmembrane region" description="Helical" evidence="1">
    <location>
        <begin position="327"/>
        <end position="349"/>
    </location>
</feature>
<reference evidence="2" key="1">
    <citation type="submission" date="2014-07" db="EMBL/GenBank/DDBJ databases">
        <authorList>
            <person name="Urmite Genomes Urmite Genomes"/>
        </authorList>
    </citation>
    <scope>NUCLEOTIDE SEQUENCE</scope>
    <source>
        <strain evidence="2">11W110_air</strain>
    </source>
</reference>
<feature type="transmembrane region" description="Helical" evidence="1">
    <location>
        <begin position="172"/>
        <end position="191"/>
    </location>
</feature>
<organism evidence="2">
    <name type="scientific">Arthrobacter saudimassiliensis</name>
    <dbReference type="NCBI Taxonomy" id="1461584"/>
    <lineage>
        <taxon>Bacteria</taxon>
        <taxon>Bacillati</taxon>
        <taxon>Actinomycetota</taxon>
        <taxon>Actinomycetes</taxon>
        <taxon>Micrococcales</taxon>
        <taxon>Micrococcaceae</taxon>
        <taxon>Arthrobacter</taxon>
    </lineage>
</organism>
<feature type="transmembrane region" description="Helical" evidence="1">
    <location>
        <begin position="401"/>
        <end position="426"/>
    </location>
</feature>
<dbReference type="EMBL" id="LN483071">
    <property type="protein sequence ID" value="CEA08544.1"/>
    <property type="molecule type" value="Genomic_DNA"/>
</dbReference>
<feature type="transmembrane region" description="Helical" evidence="1">
    <location>
        <begin position="232"/>
        <end position="254"/>
    </location>
</feature>
<keyword evidence="1" id="KW-0472">Membrane</keyword>
<keyword evidence="1" id="KW-1133">Transmembrane helix</keyword>